<dbReference type="SUPFAM" id="SSF51735">
    <property type="entry name" value="NAD(P)-binding Rossmann-fold domains"/>
    <property type="match status" value="1"/>
</dbReference>
<reference evidence="3 4" key="1">
    <citation type="submission" date="2014-02" db="EMBL/GenBank/DDBJ databases">
        <title>The small core and large imbalanced accessory genome model reveals a collaborative survival strategy of Sorangium cellulosum strains in nature.</title>
        <authorList>
            <person name="Han K."/>
            <person name="Peng R."/>
            <person name="Blom J."/>
            <person name="Li Y.-Z."/>
        </authorList>
    </citation>
    <scope>NUCLEOTIDE SEQUENCE [LARGE SCALE GENOMIC DNA]</scope>
    <source>
        <strain evidence="3 4">So0157-25</strain>
    </source>
</reference>
<dbReference type="PANTHER" id="PTHR42879">
    <property type="entry name" value="3-OXOACYL-(ACYL-CARRIER-PROTEIN) REDUCTASE"/>
    <property type="match status" value="1"/>
</dbReference>
<comment type="similarity">
    <text evidence="1">Belongs to the short-chain dehydrogenases/reductases (SDR) family.</text>
</comment>
<comment type="caution">
    <text evidence="3">The sequence shown here is derived from an EMBL/GenBank/DDBJ whole genome shotgun (WGS) entry which is preliminary data.</text>
</comment>
<organism evidence="3 4">
    <name type="scientific">Sorangium cellulosum</name>
    <name type="common">Polyangium cellulosum</name>
    <dbReference type="NCBI Taxonomy" id="56"/>
    <lineage>
        <taxon>Bacteria</taxon>
        <taxon>Pseudomonadati</taxon>
        <taxon>Myxococcota</taxon>
        <taxon>Polyangia</taxon>
        <taxon>Polyangiales</taxon>
        <taxon>Polyangiaceae</taxon>
        <taxon>Sorangium</taxon>
    </lineage>
</organism>
<evidence type="ECO:0000259" key="2">
    <source>
        <dbReference type="SMART" id="SM00822"/>
    </source>
</evidence>
<dbReference type="InterPro" id="IPR036291">
    <property type="entry name" value="NAD(P)-bd_dom_sf"/>
</dbReference>
<dbReference type="PRINTS" id="PR00081">
    <property type="entry name" value="GDHRDH"/>
</dbReference>
<dbReference type="FunFam" id="3.40.50.720:FF:000084">
    <property type="entry name" value="Short-chain dehydrogenase reductase"/>
    <property type="match status" value="1"/>
</dbReference>
<gene>
    <name evidence="3" type="ORF">BE08_10330</name>
</gene>
<accession>A0A150PQM4</accession>
<protein>
    <submittedName>
        <fullName evidence="3">3-oxoacyl-ACP reductase</fullName>
    </submittedName>
</protein>
<dbReference type="InterPro" id="IPR050259">
    <property type="entry name" value="SDR"/>
</dbReference>
<dbReference type="InterPro" id="IPR057326">
    <property type="entry name" value="KR_dom"/>
</dbReference>
<dbReference type="Proteomes" id="UP000075420">
    <property type="component" value="Unassembled WGS sequence"/>
</dbReference>
<evidence type="ECO:0000256" key="1">
    <source>
        <dbReference type="ARBA" id="ARBA00006484"/>
    </source>
</evidence>
<evidence type="ECO:0000313" key="3">
    <source>
        <dbReference type="EMBL" id="KYF57964.1"/>
    </source>
</evidence>
<dbReference type="EMBL" id="JELY01000829">
    <property type="protein sequence ID" value="KYF57964.1"/>
    <property type="molecule type" value="Genomic_DNA"/>
</dbReference>
<dbReference type="Pfam" id="PF13561">
    <property type="entry name" value="adh_short_C2"/>
    <property type="match status" value="1"/>
</dbReference>
<feature type="domain" description="Ketoreductase" evidence="2">
    <location>
        <begin position="8"/>
        <end position="193"/>
    </location>
</feature>
<dbReference type="SMART" id="SM00822">
    <property type="entry name" value="PKS_KR"/>
    <property type="match status" value="1"/>
</dbReference>
<evidence type="ECO:0000313" key="4">
    <source>
        <dbReference type="Proteomes" id="UP000075420"/>
    </source>
</evidence>
<name>A0A150PQM4_SORCE</name>
<sequence length="253" mass="27040">MAHDLSKRVALVTGASRGLGAAIARKLAAAGARVAVNYFGGREGAARVVEDIRLGGGEAEAFQADVRDERDVARLVDEVRARLGPVEVLVLNATGPQPYVKLEELTWRHCLDQLEFFVKSPVLLAQAVVPGMKERRAGRIIHIGSEVFEQGVPEFSSYVSAKGAQLGLARSWAQELGPWGITVNLVAPGWIPVERHAGEGLTDAHKQSYASGNPLRRMGTPEEIGDAVVFLASDAARFITGQKLSVNGGRTLA</sequence>
<dbReference type="InterPro" id="IPR002347">
    <property type="entry name" value="SDR_fam"/>
</dbReference>
<proteinExistence type="inferred from homology"/>
<dbReference type="AlphaFoldDB" id="A0A150PQM4"/>
<dbReference type="Gene3D" id="3.40.50.720">
    <property type="entry name" value="NAD(P)-binding Rossmann-like Domain"/>
    <property type="match status" value="1"/>
</dbReference>